<dbReference type="AlphaFoldDB" id="A0A8D9LCB3"/>
<keyword evidence="1" id="KW-0472">Membrane</keyword>
<evidence type="ECO:0000313" key="3">
    <source>
        <dbReference type="Proteomes" id="UP000095455"/>
    </source>
</evidence>
<accession>A0A8D9LCB3</accession>
<sequence length="691" mass="80656">MIFDFTNYTFSGLLSILASLYGVSYPLIMQSIGRIYTQYDSTLLANRFTKETIYRVFQVLLILNLLFAVSTPFLLHAEWWNIGFVTIQAILLVLLMGFTFLLFQLMIKYENAGELLRHIEGGQIDKSNVMDIFDLAIYADSKNNHQLYFDAMSSVFSYITVQQGDDYNKQDDNEILPPVVYDENVVAILRKIKGFIREDDGHHLLYRNNDIVSVLYNQISKSRISLQTHQMIWSLLNEAITYNNHSWFKQYWQFADSYSALRYRFVADEALRRDKKEFMLRHVMIGTLLVHNERYKWLNDIFLYTHSEPEYYGLIPSTFTQIIGMLENIDSICTVPAFQQQNFYFADEMGGVNDEKFIFRKAVKYLSLLVIRLWTLQHRNLDDKGSLFQIPPSPILIEDDERITTLMDMMKDDVEEFYSKDIFQLIPRLLPINKAEILSLLSDYRDQCMKTKKAHQNHPDVDHEKFSKLKEKIISFANDFNITLPQNNIIAEIDNTITTENVVVTKERLETLYYSPYKNIGLCNPPLLTNFMFDLYRMYLRVLDNMKKLSSYKINRTQIQGFLKMIEYNDLNYAIITTDNIHEIENPHIGLCAGVRPLGFFIMKKEDIPYVSFGEVQKDDLKLTIAGSNISSNIDSFIDCHEVYFDLVMATKMFVHIKQTEGVVYVSINEGYAEQEKPIDINATLSELFGN</sequence>
<keyword evidence="1" id="KW-1133">Transmembrane helix</keyword>
<proteinExistence type="predicted"/>
<dbReference type="EMBL" id="CYYK01000012">
    <property type="protein sequence ID" value="CUO85053.1"/>
    <property type="molecule type" value="Genomic_DNA"/>
</dbReference>
<feature type="transmembrane region" description="Helical" evidence="1">
    <location>
        <begin position="12"/>
        <end position="32"/>
    </location>
</feature>
<feature type="transmembrane region" description="Helical" evidence="1">
    <location>
        <begin position="53"/>
        <end position="73"/>
    </location>
</feature>
<keyword evidence="1" id="KW-0812">Transmembrane</keyword>
<dbReference type="RefSeq" id="WP_057317465.1">
    <property type="nucleotide sequence ID" value="NZ_CYYK01000012.1"/>
</dbReference>
<protein>
    <submittedName>
        <fullName evidence="2">Uncharacterized protein</fullName>
    </submittedName>
</protein>
<gene>
    <name evidence="2" type="ORF">ERS852380_03293</name>
</gene>
<dbReference type="Proteomes" id="UP000095455">
    <property type="component" value="Unassembled WGS sequence"/>
</dbReference>
<evidence type="ECO:0000256" key="1">
    <source>
        <dbReference type="SAM" id="Phobius"/>
    </source>
</evidence>
<reference evidence="2 3" key="1">
    <citation type="submission" date="2015-09" db="EMBL/GenBank/DDBJ databases">
        <authorList>
            <consortium name="Pathogen Informatics"/>
        </authorList>
    </citation>
    <scope>NUCLEOTIDE SEQUENCE [LARGE SCALE GENOMIC DNA]</scope>
    <source>
        <strain evidence="2 3">2789STDY5608822</strain>
    </source>
</reference>
<feature type="transmembrane region" description="Helical" evidence="1">
    <location>
        <begin position="79"/>
        <end position="103"/>
    </location>
</feature>
<comment type="caution">
    <text evidence="2">The sequence shown here is derived from an EMBL/GenBank/DDBJ whole genome shotgun (WGS) entry which is preliminary data.</text>
</comment>
<name>A0A8D9LCB3_PARDI</name>
<evidence type="ECO:0000313" key="2">
    <source>
        <dbReference type="EMBL" id="CUO85053.1"/>
    </source>
</evidence>
<organism evidence="2 3">
    <name type="scientific">Parabacteroides distasonis</name>
    <dbReference type="NCBI Taxonomy" id="823"/>
    <lineage>
        <taxon>Bacteria</taxon>
        <taxon>Pseudomonadati</taxon>
        <taxon>Bacteroidota</taxon>
        <taxon>Bacteroidia</taxon>
        <taxon>Bacteroidales</taxon>
        <taxon>Tannerellaceae</taxon>
        <taxon>Parabacteroides</taxon>
    </lineage>
</organism>